<evidence type="ECO:0000256" key="1">
    <source>
        <dbReference type="ARBA" id="ARBA00038101"/>
    </source>
</evidence>
<comment type="caution">
    <text evidence="2">The sequence shown here is derived from an EMBL/GenBank/DDBJ whole genome shotgun (WGS) entry which is preliminary data.</text>
</comment>
<evidence type="ECO:0000313" key="2">
    <source>
        <dbReference type="EMBL" id="KOO30757.1"/>
    </source>
</evidence>
<sequence length="319" mass="34594">MGSALPRTPSANFARQSSIVLCDRSAEVWAPSLLCDTSIESSANASPRNRVRTLGKAIVDRTREAGSDWATTVRITTIRSATQVGRGDSFKWSSPSTKKAVSEVEALLNVDTVEAKSAPTDGSSSTSTKSDSILVSVFAQAMKKQLEEEEKELFSSFAKAVKATKEEDSEVRAMRRQAEAGDGWAMHALGHWYGNGEKGLPKDSVMAFEWIQKSHEAGCAAGTSELGRCYLNGEGVKQNTAHGMTLLCEAAMLGSQCACFNLGDSYANGFNAIPKDLKQAKRWFDKVAKATIEDLNAPRVWEASWLSQWLSQQPARSEA</sequence>
<dbReference type="InterPro" id="IPR050767">
    <property type="entry name" value="Sel1_AlgK"/>
</dbReference>
<dbReference type="SUPFAM" id="SSF81901">
    <property type="entry name" value="HCP-like"/>
    <property type="match status" value="1"/>
</dbReference>
<protein>
    <submittedName>
        <fullName evidence="2">Sel1 domain protein repeat-containing protein</fullName>
    </submittedName>
</protein>
<name>A0A0M0JWP9_9EUKA</name>
<dbReference type="PANTHER" id="PTHR11102:SF160">
    <property type="entry name" value="ERAD-ASSOCIATED E3 UBIQUITIN-PROTEIN LIGASE COMPONENT HRD3"/>
    <property type="match status" value="1"/>
</dbReference>
<dbReference type="Proteomes" id="UP000037460">
    <property type="component" value="Unassembled WGS sequence"/>
</dbReference>
<dbReference type="SMART" id="SM00671">
    <property type="entry name" value="SEL1"/>
    <property type="match status" value="3"/>
</dbReference>
<organism evidence="2 3">
    <name type="scientific">Chrysochromulina tobinii</name>
    <dbReference type="NCBI Taxonomy" id="1460289"/>
    <lineage>
        <taxon>Eukaryota</taxon>
        <taxon>Haptista</taxon>
        <taxon>Haptophyta</taxon>
        <taxon>Prymnesiophyceae</taxon>
        <taxon>Prymnesiales</taxon>
        <taxon>Chrysochromulinaceae</taxon>
        <taxon>Chrysochromulina</taxon>
    </lineage>
</organism>
<keyword evidence="3" id="KW-1185">Reference proteome</keyword>
<comment type="similarity">
    <text evidence="1">Belongs to the sel-1 family.</text>
</comment>
<dbReference type="PANTHER" id="PTHR11102">
    <property type="entry name" value="SEL-1-LIKE PROTEIN"/>
    <property type="match status" value="1"/>
</dbReference>
<evidence type="ECO:0000313" key="3">
    <source>
        <dbReference type="Proteomes" id="UP000037460"/>
    </source>
</evidence>
<gene>
    <name evidence="2" type="ORF">Ctob_011572</name>
</gene>
<accession>A0A0M0JWP9</accession>
<proteinExistence type="inferred from homology"/>
<dbReference type="AlphaFoldDB" id="A0A0M0JWP9"/>
<dbReference type="OrthoDB" id="2384430at2759"/>
<dbReference type="Pfam" id="PF08238">
    <property type="entry name" value="Sel1"/>
    <property type="match status" value="3"/>
</dbReference>
<dbReference type="InterPro" id="IPR006597">
    <property type="entry name" value="Sel1-like"/>
</dbReference>
<dbReference type="InterPro" id="IPR011990">
    <property type="entry name" value="TPR-like_helical_dom_sf"/>
</dbReference>
<reference evidence="3" key="1">
    <citation type="journal article" date="2015" name="PLoS Genet.">
        <title>Genome Sequence and Transcriptome Analyses of Chrysochromulina tobin: Metabolic Tools for Enhanced Algal Fitness in the Prominent Order Prymnesiales (Haptophyceae).</title>
        <authorList>
            <person name="Hovde B.T."/>
            <person name="Deodato C.R."/>
            <person name="Hunsperger H.M."/>
            <person name="Ryken S.A."/>
            <person name="Yost W."/>
            <person name="Jha R.K."/>
            <person name="Patterson J."/>
            <person name="Monnat R.J. Jr."/>
            <person name="Barlow S.B."/>
            <person name="Starkenburg S.R."/>
            <person name="Cattolico R.A."/>
        </authorList>
    </citation>
    <scope>NUCLEOTIDE SEQUENCE</scope>
    <source>
        <strain evidence="3">CCMP291</strain>
    </source>
</reference>
<dbReference type="EMBL" id="JWZX01002169">
    <property type="protein sequence ID" value="KOO30757.1"/>
    <property type="molecule type" value="Genomic_DNA"/>
</dbReference>
<dbReference type="Gene3D" id="1.25.40.10">
    <property type="entry name" value="Tetratricopeptide repeat domain"/>
    <property type="match status" value="1"/>
</dbReference>